<dbReference type="Gene3D" id="3.40.50.720">
    <property type="entry name" value="NAD(P)-binding Rossmann-like Domain"/>
    <property type="match status" value="1"/>
</dbReference>
<gene>
    <name evidence="7" type="ORF">EFE41_04490</name>
    <name evidence="8" type="ORF">SAMN06264941_1591</name>
</gene>
<dbReference type="SUPFAM" id="SSF51735">
    <property type="entry name" value="NAD(P)-binding Rossmann-fold domains"/>
    <property type="match status" value="1"/>
</dbReference>
<dbReference type="Pfam" id="PF13241">
    <property type="entry name" value="NAD_binding_7"/>
    <property type="match status" value="1"/>
</dbReference>
<name>A0A1X7NSE5_9EURY</name>
<evidence type="ECO:0000256" key="3">
    <source>
        <dbReference type="ARBA" id="ARBA00023002"/>
    </source>
</evidence>
<evidence type="ECO:0000256" key="1">
    <source>
        <dbReference type="ARBA" id="ARBA00005010"/>
    </source>
</evidence>
<dbReference type="SUPFAM" id="SSF75615">
    <property type="entry name" value="Siroheme synthase middle domains-like"/>
    <property type="match status" value="1"/>
</dbReference>
<keyword evidence="3" id="KW-0560">Oxidoreductase</keyword>
<evidence type="ECO:0000256" key="6">
    <source>
        <dbReference type="ARBA" id="ARBA00047561"/>
    </source>
</evidence>
<reference evidence="8" key="1">
    <citation type="submission" date="2017-04" db="EMBL/GenBank/DDBJ databases">
        <authorList>
            <person name="Afonso C.L."/>
            <person name="Miller P.J."/>
            <person name="Scott M.A."/>
            <person name="Spackman E."/>
            <person name="Goraichik I."/>
            <person name="Dimitrov K.M."/>
            <person name="Suarez D.L."/>
            <person name="Swayne D.E."/>
        </authorList>
    </citation>
    <scope>NUCLEOTIDE SEQUENCE [LARGE SCALE GENOMIC DNA]</scope>
    <source>
        <strain evidence="8">FDF-1</strain>
    </source>
</reference>
<evidence type="ECO:0000256" key="4">
    <source>
        <dbReference type="ARBA" id="ARBA00023027"/>
    </source>
</evidence>
<dbReference type="InterPro" id="IPR036291">
    <property type="entry name" value="NAD(P)-bd_dom_sf"/>
</dbReference>
<dbReference type="GO" id="GO:0043115">
    <property type="term" value="F:precorrin-2 dehydrogenase activity"/>
    <property type="evidence" value="ECO:0007669"/>
    <property type="project" value="UniProtKB-EC"/>
</dbReference>
<keyword evidence="4" id="KW-0520">NAD</keyword>
<dbReference type="NCBIfam" id="TIGR01470">
    <property type="entry name" value="cysG_Nterm"/>
    <property type="match status" value="1"/>
</dbReference>
<dbReference type="InterPro" id="IPR006367">
    <property type="entry name" value="Sirohaem_synthase_N"/>
</dbReference>
<dbReference type="InterPro" id="IPR028161">
    <property type="entry name" value="Met8-like"/>
</dbReference>
<dbReference type="OrthoDB" id="10510at2157"/>
<dbReference type="Gene3D" id="1.10.8.610">
    <property type="entry name" value="SirC, precorrin-2 dehydrogenase, C-terminal helical domain-like"/>
    <property type="match status" value="1"/>
</dbReference>
<dbReference type="EMBL" id="FXBN01000003">
    <property type="protein sequence ID" value="SMH41060.1"/>
    <property type="molecule type" value="Genomic_DNA"/>
</dbReference>
<sequence>MYDRQYMPLFLDLSSRKIVIFGGGHVGQRKASLFYKYGEVTVISEDFSEKIISLYASEAINIVQADIRAMSSDAIHEYLKGAFIVIPATNDQKLNMKISQIAAGMDIFVNSVDSRGDVIVPSVIQRGPVTVGISTLGHSPALSRYTRIKLEHTITPNYADMAHLQDELRTNLKKRIESQPLRKQILWDVLEDDRIWDAFEESYEKAYNIAYDIMLEQIENSGNENSKEHLDHCSNNGGQH</sequence>
<evidence type="ECO:0000256" key="2">
    <source>
        <dbReference type="ARBA" id="ARBA00012400"/>
    </source>
</evidence>
<organism evidence="8 9">
    <name type="scientific">Methanohalophilus portucalensis FDF-1</name>
    <dbReference type="NCBI Taxonomy" id="523843"/>
    <lineage>
        <taxon>Archaea</taxon>
        <taxon>Methanobacteriati</taxon>
        <taxon>Methanobacteriota</taxon>
        <taxon>Stenosarchaea group</taxon>
        <taxon>Methanomicrobia</taxon>
        <taxon>Methanosarcinales</taxon>
        <taxon>Methanosarcinaceae</taxon>
        <taxon>Methanohalophilus</taxon>
    </lineage>
</organism>
<evidence type="ECO:0000313" key="9">
    <source>
        <dbReference type="Proteomes" id="UP000193969"/>
    </source>
</evidence>
<dbReference type="InterPro" id="IPR042518">
    <property type="entry name" value="SirC_C"/>
</dbReference>
<dbReference type="PANTHER" id="PTHR35330">
    <property type="entry name" value="SIROHEME BIOSYNTHESIS PROTEIN MET8"/>
    <property type="match status" value="1"/>
</dbReference>
<evidence type="ECO:0000313" key="10">
    <source>
        <dbReference type="Proteomes" id="UP000278252"/>
    </source>
</evidence>
<keyword evidence="5" id="KW-0627">Porphyrin biosynthesis</keyword>
<dbReference type="Proteomes" id="UP000193969">
    <property type="component" value="Unassembled WGS sequence"/>
</dbReference>
<accession>A0A1X7NSE5</accession>
<dbReference type="RefSeq" id="WP_072360160.1">
    <property type="nucleotide sequence ID" value="NZ_FXBN01000003.1"/>
</dbReference>
<reference evidence="7 10" key="3">
    <citation type="submission" date="2018-10" db="EMBL/GenBank/DDBJ databases">
        <title>Cultivation of a novel Methanohalophilus strain from Kebrit Deep of the Red Sea and a genomic comparison of members of the genus Methanohalophilus.</title>
        <authorList>
            <person name="Guan Y."/>
            <person name="Ngugi D.K."/>
            <person name="Stingl U."/>
        </authorList>
    </citation>
    <scope>NUCLEOTIDE SEQUENCE [LARGE SCALE GENOMIC DNA]</scope>
    <source>
        <strain evidence="7 10">DSM 7471</strain>
    </source>
</reference>
<reference evidence="9" key="2">
    <citation type="submission" date="2017-04" db="EMBL/GenBank/DDBJ databases">
        <authorList>
            <person name="Varghese N."/>
            <person name="Submissions S."/>
        </authorList>
    </citation>
    <scope>NUCLEOTIDE SEQUENCE [LARGE SCALE GENOMIC DNA]</scope>
    <source>
        <strain evidence="9">FDF-1</strain>
    </source>
</reference>
<dbReference type="AlphaFoldDB" id="A0A1X7NSE5"/>
<dbReference type="EC" id="1.3.1.76" evidence="2"/>
<protein>
    <recommendedName>
        <fullName evidence="2">precorrin-2 dehydrogenase</fullName>
        <ecNumber evidence="2">1.3.1.76</ecNumber>
    </recommendedName>
</protein>
<keyword evidence="9" id="KW-1185">Reference proteome</keyword>
<proteinExistence type="predicted"/>
<dbReference type="Proteomes" id="UP000278252">
    <property type="component" value="Unassembled WGS sequence"/>
</dbReference>
<dbReference type="PANTHER" id="PTHR35330:SF1">
    <property type="entry name" value="SIROHEME BIOSYNTHESIS PROTEIN MET8"/>
    <property type="match status" value="1"/>
</dbReference>
<dbReference type="EMBL" id="RJJH01000010">
    <property type="protein sequence ID" value="RNI11484.1"/>
    <property type="molecule type" value="Genomic_DNA"/>
</dbReference>
<comment type="pathway">
    <text evidence="1">Porphyrin-containing compound metabolism; siroheme biosynthesis; sirohydrochlorin from precorrin-2: step 1/1.</text>
</comment>
<comment type="catalytic activity">
    <reaction evidence="6">
        <text>precorrin-2 + NAD(+) = sirohydrochlorin + NADH + 2 H(+)</text>
        <dbReference type="Rhea" id="RHEA:15613"/>
        <dbReference type="ChEBI" id="CHEBI:15378"/>
        <dbReference type="ChEBI" id="CHEBI:57540"/>
        <dbReference type="ChEBI" id="CHEBI:57945"/>
        <dbReference type="ChEBI" id="CHEBI:58351"/>
        <dbReference type="ChEBI" id="CHEBI:58827"/>
        <dbReference type="EC" id="1.3.1.76"/>
    </reaction>
</comment>
<evidence type="ECO:0000313" key="8">
    <source>
        <dbReference type="EMBL" id="SMH41060.1"/>
    </source>
</evidence>
<dbReference type="UniPathway" id="UPA00262">
    <property type="reaction ID" value="UER00222"/>
</dbReference>
<dbReference type="GO" id="GO:0019354">
    <property type="term" value="P:siroheme biosynthetic process"/>
    <property type="evidence" value="ECO:0007669"/>
    <property type="project" value="UniProtKB-UniPathway"/>
</dbReference>
<evidence type="ECO:0000313" key="7">
    <source>
        <dbReference type="EMBL" id="RNI11484.1"/>
    </source>
</evidence>
<dbReference type="GO" id="GO:0004325">
    <property type="term" value="F:ferrochelatase activity"/>
    <property type="evidence" value="ECO:0007669"/>
    <property type="project" value="InterPro"/>
</dbReference>
<evidence type="ECO:0000256" key="5">
    <source>
        <dbReference type="ARBA" id="ARBA00023244"/>
    </source>
</evidence>